<dbReference type="RefSeq" id="WP_187606243.1">
    <property type="nucleotide sequence ID" value="NZ_JAQQDB010000022.1"/>
</dbReference>
<name>A0ABW9CP91_9BURK</name>
<reference evidence="1 2" key="1">
    <citation type="journal article" date="2024" name="Chem. Sci.">
        <title>Discovery of megapolipeptins by genome mining of a Burkholderiales bacteria collection.</title>
        <authorList>
            <person name="Paulo B.S."/>
            <person name="Recchia M.J.J."/>
            <person name="Lee S."/>
            <person name="Fergusson C.H."/>
            <person name="Romanowski S.B."/>
            <person name="Hernandez A."/>
            <person name="Krull N."/>
            <person name="Liu D.Y."/>
            <person name="Cavanagh H."/>
            <person name="Bos A."/>
            <person name="Gray C.A."/>
            <person name="Murphy B.T."/>
            <person name="Linington R.G."/>
            <person name="Eustaquio A.S."/>
        </authorList>
    </citation>
    <scope>NUCLEOTIDE SEQUENCE [LARGE SCALE GENOMIC DNA]</scope>
    <source>
        <strain evidence="1 2">RL17-374-BIF-D</strain>
    </source>
</reference>
<evidence type="ECO:0000313" key="2">
    <source>
        <dbReference type="Proteomes" id="UP001629462"/>
    </source>
</evidence>
<dbReference type="InterPro" id="IPR025528">
    <property type="entry name" value="BrnA_antitoxin"/>
</dbReference>
<keyword evidence="2" id="KW-1185">Reference proteome</keyword>
<comment type="caution">
    <text evidence="1">The sequence shown here is derived from an EMBL/GenBank/DDBJ whole genome shotgun (WGS) entry which is preliminary data.</text>
</comment>
<sequence length="85" mass="10058">MSKKSGTDWKRLAKMKDADIDFSDIAELDDAFFEQAELHVPPKQAVTMRLDADVLEWFRQQGKGYQTRINRLLRAYMQTQQRRHS</sequence>
<proteinExistence type="predicted"/>
<gene>
    <name evidence="1" type="ORF">PQR08_22770</name>
</gene>
<dbReference type="EMBL" id="JAQQDB010000022">
    <property type="protein sequence ID" value="MFM0520263.1"/>
    <property type="molecule type" value="Genomic_DNA"/>
</dbReference>
<organism evidence="1 2">
    <name type="scientific">Caballeronia jiangsuensis</name>
    <dbReference type="NCBI Taxonomy" id="1458357"/>
    <lineage>
        <taxon>Bacteria</taxon>
        <taxon>Pseudomonadati</taxon>
        <taxon>Pseudomonadota</taxon>
        <taxon>Betaproteobacteria</taxon>
        <taxon>Burkholderiales</taxon>
        <taxon>Burkholderiaceae</taxon>
        <taxon>Caballeronia</taxon>
    </lineage>
</organism>
<protein>
    <submittedName>
        <fullName evidence="1">BrnA antitoxin family protein</fullName>
    </submittedName>
</protein>
<evidence type="ECO:0000313" key="1">
    <source>
        <dbReference type="EMBL" id="MFM0520263.1"/>
    </source>
</evidence>
<dbReference type="Proteomes" id="UP001629462">
    <property type="component" value="Unassembled WGS sequence"/>
</dbReference>
<accession>A0ABW9CP91</accession>
<dbReference type="Pfam" id="PF14384">
    <property type="entry name" value="BrnA_antitoxin"/>
    <property type="match status" value="1"/>
</dbReference>